<feature type="chain" id="PRO_5023036578" evidence="1">
    <location>
        <begin position="38"/>
        <end position="116"/>
    </location>
</feature>
<dbReference type="EMBL" id="VSRR010034032">
    <property type="protein sequence ID" value="MPC72048.1"/>
    <property type="molecule type" value="Genomic_DNA"/>
</dbReference>
<evidence type="ECO:0000313" key="2">
    <source>
        <dbReference type="EMBL" id="MPC72048.1"/>
    </source>
</evidence>
<gene>
    <name evidence="2" type="ORF">E2C01_066341</name>
</gene>
<protein>
    <submittedName>
        <fullName evidence="2">Uncharacterized protein</fullName>
    </submittedName>
</protein>
<comment type="caution">
    <text evidence="2">The sequence shown here is derived from an EMBL/GenBank/DDBJ whole genome shotgun (WGS) entry which is preliminary data.</text>
</comment>
<name>A0A5B7HTK6_PORTR</name>
<dbReference type="Proteomes" id="UP000324222">
    <property type="component" value="Unassembled WGS sequence"/>
</dbReference>
<sequence>MLLFPPTPPCLASPCLALPCLALPCLALLCLALPCLASPCLAVPLLILTASLEIAAGRSLFPFTFLQIAGISPTHSSEDAPLSHALSARHNTTTSARHLTPRPLSLISDRPGWSLR</sequence>
<keyword evidence="1" id="KW-0732">Signal</keyword>
<dbReference type="AlphaFoldDB" id="A0A5B7HTK6"/>
<reference evidence="2 3" key="1">
    <citation type="submission" date="2019-05" db="EMBL/GenBank/DDBJ databases">
        <title>Another draft genome of Portunus trituberculatus and its Hox gene families provides insights of decapod evolution.</title>
        <authorList>
            <person name="Jeong J.-H."/>
            <person name="Song I."/>
            <person name="Kim S."/>
            <person name="Choi T."/>
            <person name="Kim D."/>
            <person name="Ryu S."/>
            <person name="Kim W."/>
        </authorList>
    </citation>
    <scope>NUCLEOTIDE SEQUENCE [LARGE SCALE GENOMIC DNA]</scope>
    <source>
        <tissue evidence="2">Muscle</tissue>
    </source>
</reference>
<feature type="signal peptide" evidence="1">
    <location>
        <begin position="1"/>
        <end position="37"/>
    </location>
</feature>
<keyword evidence="3" id="KW-1185">Reference proteome</keyword>
<proteinExistence type="predicted"/>
<evidence type="ECO:0000256" key="1">
    <source>
        <dbReference type="SAM" id="SignalP"/>
    </source>
</evidence>
<evidence type="ECO:0000313" key="3">
    <source>
        <dbReference type="Proteomes" id="UP000324222"/>
    </source>
</evidence>
<accession>A0A5B7HTK6</accession>
<organism evidence="2 3">
    <name type="scientific">Portunus trituberculatus</name>
    <name type="common">Swimming crab</name>
    <name type="synonym">Neptunus trituberculatus</name>
    <dbReference type="NCBI Taxonomy" id="210409"/>
    <lineage>
        <taxon>Eukaryota</taxon>
        <taxon>Metazoa</taxon>
        <taxon>Ecdysozoa</taxon>
        <taxon>Arthropoda</taxon>
        <taxon>Crustacea</taxon>
        <taxon>Multicrustacea</taxon>
        <taxon>Malacostraca</taxon>
        <taxon>Eumalacostraca</taxon>
        <taxon>Eucarida</taxon>
        <taxon>Decapoda</taxon>
        <taxon>Pleocyemata</taxon>
        <taxon>Brachyura</taxon>
        <taxon>Eubrachyura</taxon>
        <taxon>Portunoidea</taxon>
        <taxon>Portunidae</taxon>
        <taxon>Portuninae</taxon>
        <taxon>Portunus</taxon>
    </lineage>
</organism>